<dbReference type="CDD" id="cd07438">
    <property type="entry name" value="PHP_HisPPase_AMP"/>
    <property type="match status" value="1"/>
</dbReference>
<evidence type="ECO:0000313" key="2">
    <source>
        <dbReference type="EMBL" id="MBD3327300.1"/>
    </source>
</evidence>
<organism evidence="2 3">
    <name type="scientific">candidate division KSB3 bacterium</name>
    <dbReference type="NCBI Taxonomy" id="2044937"/>
    <lineage>
        <taxon>Bacteria</taxon>
        <taxon>candidate division KSB3</taxon>
    </lineage>
</organism>
<dbReference type="GO" id="GO:0004534">
    <property type="term" value="F:5'-3' RNA exonuclease activity"/>
    <property type="evidence" value="ECO:0007669"/>
    <property type="project" value="TreeGrafter"/>
</dbReference>
<proteinExistence type="predicted"/>
<dbReference type="InterPro" id="IPR016195">
    <property type="entry name" value="Pol/histidinol_Pase-like"/>
</dbReference>
<dbReference type="EMBL" id="WJJP01000720">
    <property type="protein sequence ID" value="MBD3327300.1"/>
    <property type="molecule type" value="Genomic_DNA"/>
</dbReference>
<feature type="domain" description="Polymerase/histidinol phosphatase N-terminal" evidence="1">
    <location>
        <begin position="3"/>
        <end position="68"/>
    </location>
</feature>
<sequence length="273" mass="30840">MKVDLHIHSYLSDGKYSPSQIVAYSVQRHLDVIALTDHDTIAGLREARETLRQYPISFVPGVEFSTSISEDELHILGYGIDETYPAMIEFLARAQASRRKRVCRILHRLEQAGIRIGLEELRNGASPVSVGRMHIARLLLKRGHVRTIREAFERYLSYKTKFVERSPADFISSQKAIELIRAAGGIAVFAHPTIALFDRYIDPLIEAGLQGVEVFKGTRPSIEEFYLETVVQDKGLLLTGGSDWHGYHYSCALGNFYVDSEQIQPFLNAMQIC</sequence>
<dbReference type="PANTHER" id="PTHR42924">
    <property type="entry name" value="EXONUCLEASE"/>
    <property type="match status" value="1"/>
</dbReference>
<evidence type="ECO:0000313" key="3">
    <source>
        <dbReference type="Proteomes" id="UP000649604"/>
    </source>
</evidence>
<dbReference type="InterPro" id="IPR003141">
    <property type="entry name" value="Pol/His_phosphatase_N"/>
</dbReference>
<dbReference type="GO" id="GO:0035312">
    <property type="term" value="F:5'-3' DNA exonuclease activity"/>
    <property type="evidence" value="ECO:0007669"/>
    <property type="project" value="TreeGrafter"/>
</dbReference>
<dbReference type="InterPro" id="IPR052018">
    <property type="entry name" value="PHP_domain"/>
</dbReference>
<dbReference type="Gene3D" id="1.10.150.650">
    <property type="match status" value="1"/>
</dbReference>
<dbReference type="InterPro" id="IPR004013">
    <property type="entry name" value="PHP_dom"/>
</dbReference>
<dbReference type="AlphaFoldDB" id="A0A9D5Q7V7"/>
<dbReference type="Proteomes" id="UP000649604">
    <property type="component" value="Unassembled WGS sequence"/>
</dbReference>
<protein>
    <recommendedName>
        <fullName evidence="1">Polymerase/histidinol phosphatase N-terminal domain-containing protein</fullName>
    </recommendedName>
</protein>
<dbReference type="SUPFAM" id="SSF89550">
    <property type="entry name" value="PHP domain-like"/>
    <property type="match status" value="1"/>
</dbReference>
<dbReference type="Gene3D" id="3.20.20.140">
    <property type="entry name" value="Metal-dependent hydrolases"/>
    <property type="match status" value="1"/>
</dbReference>
<dbReference type="SMART" id="SM00481">
    <property type="entry name" value="POLIIIAc"/>
    <property type="match status" value="1"/>
</dbReference>
<gene>
    <name evidence="2" type="ORF">GF339_22125</name>
</gene>
<name>A0A9D5Q7V7_9BACT</name>
<comment type="caution">
    <text evidence="2">The sequence shown here is derived from an EMBL/GenBank/DDBJ whole genome shotgun (WGS) entry which is preliminary data.</text>
</comment>
<reference evidence="2" key="1">
    <citation type="submission" date="2019-11" db="EMBL/GenBank/DDBJ databases">
        <title>Microbial mats filling the niche in hypersaline microbial mats.</title>
        <authorList>
            <person name="Wong H.L."/>
            <person name="Macleod F.I."/>
            <person name="White R.A. III"/>
            <person name="Burns B.P."/>
        </authorList>
    </citation>
    <scope>NUCLEOTIDE SEQUENCE</scope>
    <source>
        <strain evidence="2">Rbin_158</strain>
    </source>
</reference>
<evidence type="ECO:0000259" key="1">
    <source>
        <dbReference type="SMART" id="SM00481"/>
    </source>
</evidence>
<dbReference type="PANTHER" id="PTHR42924:SF3">
    <property type="entry name" value="POLYMERASE_HISTIDINOL PHOSPHATASE N-TERMINAL DOMAIN-CONTAINING PROTEIN"/>
    <property type="match status" value="1"/>
</dbReference>
<dbReference type="Pfam" id="PF02811">
    <property type="entry name" value="PHP"/>
    <property type="match status" value="1"/>
</dbReference>
<accession>A0A9D5Q7V7</accession>